<organism evidence="1">
    <name type="scientific">Terrestrivirus sp</name>
    <dbReference type="NCBI Taxonomy" id="2487775"/>
    <lineage>
        <taxon>Viruses</taxon>
        <taxon>Varidnaviria</taxon>
        <taxon>Bamfordvirae</taxon>
        <taxon>Nucleocytoviricota</taxon>
        <taxon>Megaviricetes</taxon>
        <taxon>Imitervirales</taxon>
        <taxon>Mimiviridae</taxon>
        <taxon>Klosneuvirinae</taxon>
    </lineage>
</organism>
<gene>
    <name evidence="1" type="ORF">Terrestrivirus2_209</name>
</gene>
<accession>A0A3G4ZP01</accession>
<protein>
    <submittedName>
        <fullName evidence="1">Uncharacterized protein</fullName>
    </submittedName>
</protein>
<proteinExistence type="predicted"/>
<reference evidence="1" key="1">
    <citation type="submission" date="2018-10" db="EMBL/GenBank/DDBJ databases">
        <title>Hidden diversity of soil giant viruses.</title>
        <authorList>
            <person name="Schulz F."/>
            <person name="Alteio L."/>
            <person name="Goudeau D."/>
            <person name="Ryan E.M."/>
            <person name="Malmstrom R.R."/>
            <person name="Blanchard J."/>
            <person name="Woyke T."/>
        </authorList>
    </citation>
    <scope>NUCLEOTIDE SEQUENCE</scope>
    <source>
        <strain evidence="1">TEV1</strain>
    </source>
</reference>
<dbReference type="EMBL" id="MK071980">
    <property type="protein sequence ID" value="AYV75701.1"/>
    <property type="molecule type" value="Genomic_DNA"/>
</dbReference>
<evidence type="ECO:0000313" key="1">
    <source>
        <dbReference type="EMBL" id="AYV75701.1"/>
    </source>
</evidence>
<sequence length="35" mass="4369">MDDKKNTKQIKIQKYCKDTKILKSSLYYRRLYEII</sequence>
<name>A0A3G4ZP01_9VIRU</name>